<dbReference type="Gene3D" id="3.90.79.10">
    <property type="entry name" value="Nucleoside Triphosphate Pyrophosphohydrolase"/>
    <property type="match status" value="1"/>
</dbReference>
<dbReference type="EMBL" id="JBFCZG010000010">
    <property type="protein sequence ID" value="KAL3418046.1"/>
    <property type="molecule type" value="Genomic_DNA"/>
</dbReference>
<dbReference type="CDD" id="cd02883">
    <property type="entry name" value="NUDIX_Hydrolase"/>
    <property type="match status" value="1"/>
</dbReference>
<name>A0ABR4P432_9HELO</name>
<organism evidence="2 3">
    <name type="scientific">Phlyctema vagabunda</name>
    <dbReference type="NCBI Taxonomy" id="108571"/>
    <lineage>
        <taxon>Eukaryota</taxon>
        <taxon>Fungi</taxon>
        <taxon>Dikarya</taxon>
        <taxon>Ascomycota</taxon>
        <taxon>Pezizomycotina</taxon>
        <taxon>Leotiomycetes</taxon>
        <taxon>Helotiales</taxon>
        <taxon>Dermateaceae</taxon>
        <taxon>Phlyctema</taxon>
    </lineage>
</organism>
<dbReference type="Pfam" id="PF00293">
    <property type="entry name" value="NUDIX"/>
    <property type="match status" value="1"/>
</dbReference>
<evidence type="ECO:0000313" key="2">
    <source>
        <dbReference type="EMBL" id="KAL3418046.1"/>
    </source>
</evidence>
<protein>
    <submittedName>
        <fullName evidence="2">MutT family protein</fullName>
    </submittedName>
</protein>
<comment type="caution">
    <text evidence="2">The sequence shown here is derived from an EMBL/GenBank/DDBJ whole genome shotgun (WGS) entry which is preliminary data.</text>
</comment>
<dbReference type="SUPFAM" id="SSF55811">
    <property type="entry name" value="Nudix"/>
    <property type="match status" value="1"/>
</dbReference>
<gene>
    <name evidence="2" type="ORF">PVAG01_11056</name>
</gene>
<dbReference type="PANTHER" id="PTHR43736">
    <property type="entry name" value="ADP-RIBOSE PYROPHOSPHATASE"/>
    <property type="match status" value="1"/>
</dbReference>
<sequence length="193" mass="21738">MQSNIEPSLEYLAMHRDKFLTHMNTKMNTTFDKATVGAAILRITKAEPQILVLKRRDDERYYPGVFEIPGGKVDATDATVGDAVMREVAEEANLMVTSVVHPLSVITYTTTKPTADTKKKDETITHHAIQLSYVVTVKDSTKFKVNEEEHSTGMWINRGMLKDLSITDEMRGLLLEALGWGENNHYHSEVDQA</sequence>
<dbReference type="InterPro" id="IPR015797">
    <property type="entry name" value="NUDIX_hydrolase-like_dom_sf"/>
</dbReference>
<accession>A0ABR4P432</accession>
<evidence type="ECO:0000259" key="1">
    <source>
        <dbReference type="PROSITE" id="PS51462"/>
    </source>
</evidence>
<dbReference type="PROSITE" id="PS51462">
    <property type="entry name" value="NUDIX"/>
    <property type="match status" value="1"/>
</dbReference>
<dbReference type="InterPro" id="IPR000086">
    <property type="entry name" value="NUDIX_hydrolase_dom"/>
</dbReference>
<feature type="domain" description="Nudix hydrolase" evidence="1">
    <location>
        <begin position="33"/>
        <end position="178"/>
    </location>
</feature>
<evidence type="ECO:0000313" key="3">
    <source>
        <dbReference type="Proteomes" id="UP001629113"/>
    </source>
</evidence>
<keyword evidence="3" id="KW-1185">Reference proteome</keyword>
<dbReference type="Proteomes" id="UP001629113">
    <property type="component" value="Unassembled WGS sequence"/>
</dbReference>
<proteinExistence type="predicted"/>
<reference evidence="2 3" key="1">
    <citation type="submission" date="2024-06" db="EMBL/GenBank/DDBJ databases">
        <title>Complete genome of Phlyctema vagabunda strain 19-DSS-EL-015.</title>
        <authorList>
            <person name="Fiorenzani C."/>
        </authorList>
    </citation>
    <scope>NUCLEOTIDE SEQUENCE [LARGE SCALE GENOMIC DNA]</scope>
    <source>
        <strain evidence="2 3">19-DSS-EL-015</strain>
    </source>
</reference>
<dbReference type="PANTHER" id="PTHR43736:SF1">
    <property type="entry name" value="DIHYDRONEOPTERIN TRIPHOSPHATE DIPHOSPHATASE"/>
    <property type="match status" value="1"/>
</dbReference>